<dbReference type="OrthoDB" id="4951847at2759"/>
<evidence type="ECO:0000313" key="1">
    <source>
        <dbReference type="EMBL" id="TXG73490.1"/>
    </source>
</evidence>
<gene>
    <name evidence="1" type="ORF">EZV62_002069</name>
</gene>
<keyword evidence="2" id="KW-1185">Reference proteome</keyword>
<evidence type="ECO:0000313" key="2">
    <source>
        <dbReference type="Proteomes" id="UP000323000"/>
    </source>
</evidence>
<organism evidence="1 2">
    <name type="scientific">Acer yangbiense</name>
    <dbReference type="NCBI Taxonomy" id="1000413"/>
    <lineage>
        <taxon>Eukaryota</taxon>
        <taxon>Viridiplantae</taxon>
        <taxon>Streptophyta</taxon>
        <taxon>Embryophyta</taxon>
        <taxon>Tracheophyta</taxon>
        <taxon>Spermatophyta</taxon>
        <taxon>Magnoliopsida</taxon>
        <taxon>eudicotyledons</taxon>
        <taxon>Gunneridae</taxon>
        <taxon>Pentapetalae</taxon>
        <taxon>rosids</taxon>
        <taxon>malvids</taxon>
        <taxon>Sapindales</taxon>
        <taxon>Sapindaceae</taxon>
        <taxon>Hippocastanoideae</taxon>
        <taxon>Acereae</taxon>
        <taxon>Acer</taxon>
    </lineage>
</organism>
<accession>A0A5C7IW13</accession>
<reference evidence="2" key="1">
    <citation type="journal article" date="2019" name="Gigascience">
        <title>De novo genome assembly of the endangered Acer yangbiense, a plant species with extremely small populations endemic to Yunnan Province, China.</title>
        <authorList>
            <person name="Yang J."/>
            <person name="Wariss H.M."/>
            <person name="Tao L."/>
            <person name="Zhang R."/>
            <person name="Yun Q."/>
            <person name="Hollingsworth P."/>
            <person name="Dao Z."/>
            <person name="Luo G."/>
            <person name="Guo H."/>
            <person name="Ma Y."/>
            <person name="Sun W."/>
        </authorList>
    </citation>
    <scope>NUCLEOTIDE SEQUENCE [LARGE SCALE GENOMIC DNA]</scope>
    <source>
        <strain evidence="2">cv. Malutang</strain>
    </source>
</reference>
<proteinExistence type="predicted"/>
<protein>
    <submittedName>
        <fullName evidence="1">Uncharacterized protein</fullName>
    </submittedName>
</protein>
<sequence>MRRMILRSSITCLICYENVAYHLPNVSFRQLNLEDGAINISMLPILIALDNVRQRFIYFVIFMCDYGCCCNLPFLSHIEFAKADEEYEGDAQDDHQHRDGHLLPKDAKEASKLVTMDVGRFFFENEIPFNVAASPSFATMCRSLGDYDRGYKVPSPYNLSTYALQKKVETTNKIVKDVKRHGKQLE</sequence>
<dbReference type="EMBL" id="VAHF01000001">
    <property type="protein sequence ID" value="TXG73490.1"/>
    <property type="molecule type" value="Genomic_DNA"/>
</dbReference>
<comment type="caution">
    <text evidence="1">The sequence shown here is derived from an EMBL/GenBank/DDBJ whole genome shotgun (WGS) entry which is preliminary data.</text>
</comment>
<dbReference type="Proteomes" id="UP000323000">
    <property type="component" value="Chromosome 1"/>
</dbReference>
<name>A0A5C7IW13_9ROSI</name>
<dbReference type="AlphaFoldDB" id="A0A5C7IW13"/>